<dbReference type="InterPro" id="IPR051363">
    <property type="entry name" value="RLR_Helicase"/>
</dbReference>
<dbReference type="SUPFAM" id="SSF52540">
    <property type="entry name" value="P-loop containing nucleoside triphosphate hydrolases"/>
    <property type="match status" value="1"/>
</dbReference>
<dbReference type="AlphaFoldDB" id="A0A9D3LJ16"/>
<dbReference type="PANTHER" id="PTHR14074">
    <property type="entry name" value="HELICASE WITH DEATH DOMAIN-RELATED"/>
    <property type="match status" value="1"/>
</dbReference>
<dbReference type="Pfam" id="PF00271">
    <property type="entry name" value="Helicase_C"/>
    <property type="match status" value="1"/>
</dbReference>
<dbReference type="EMBL" id="JAFIRN010000017">
    <property type="protein sequence ID" value="KAG5831812.1"/>
    <property type="molecule type" value="Genomic_DNA"/>
</dbReference>
<dbReference type="InterPro" id="IPR027417">
    <property type="entry name" value="P-loop_NTPase"/>
</dbReference>
<keyword evidence="3" id="KW-1185">Reference proteome</keyword>
<dbReference type="GO" id="GO:0005737">
    <property type="term" value="C:cytoplasm"/>
    <property type="evidence" value="ECO:0007669"/>
    <property type="project" value="TreeGrafter"/>
</dbReference>
<dbReference type="GO" id="GO:0003725">
    <property type="term" value="F:double-stranded RNA binding"/>
    <property type="evidence" value="ECO:0007669"/>
    <property type="project" value="TreeGrafter"/>
</dbReference>
<feature type="domain" description="Helicase C-terminal" evidence="1">
    <location>
        <begin position="97"/>
        <end position="241"/>
    </location>
</feature>
<reference evidence="2" key="1">
    <citation type="submission" date="2021-01" db="EMBL/GenBank/DDBJ databases">
        <title>A chromosome-scale assembly of European eel, Anguilla anguilla.</title>
        <authorList>
            <person name="Henkel C."/>
            <person name="Jong-Raadsen S.A."/>
            <person name="Dufour S."/>
            <person name="Weltzien F.-A."/>
            <person name="Palstra A.P."/>
            <person name="Pelster B."/>
            <person name="Spaink H.P."/>
            <person name="Van Den Thillart G.E."/>
            <person name="Jansen H."/>
            <person name="Zahm M."/>
            <person name="Klopp C."/>
            <person name="Cedric C."/>
            <person name="Louis A."/>
            <person name="Berthelot C."/>
            <person name="Parey E."/>
            <person name="Roest Crollius H."/>
            <person name="Montfort J."/>
            <person name="Robinson-Rechavi M."/>
            <person name="Bucao C."/>
            <person name="Bouchez O."/>
            <person name="Gislard M."/>
            <person name="Lluch J."/>
            <person name="Milhes M."/>
            <person name="Lampietro C."/>
            <person name="Lopez Roques C."/>
            <person name="Donnadieu C."/>
            <person name="Braasch I."/>
            <person name="Desvignes T."/>
            <person name="Postlethwait J."/>
            <person name="Bobe J."/>
            <person name="Guiguen Y."/>
            <person name="Dirks R."/>
        </authorList>
    </citation>
    <scope>NUCLEOTIDE SEQUENCE</scope>
    <source>
        <strain evidence="2">Tag_6206</strain>
        <tissue evidence="2">Liver</tissue>
    </source>
</reference>
<gene>
    <name evidence="2" type="ORF">ANANG_G00283350</name>
</gene>
<evidence type="ECO:0000313" key="3">
    <source>
        <dbReference type="Proteomes" id="UP001044222"/>
    </source>
</evidence>
<dbReference type="PANTHER" id="PTHR14074:SF7">
    <property type="entry name" value="ATP-DEPENDENT RNA HELICASE DHX58"/>
    <property type="match status" value="1"/>
</dbReference>
<dbReference type="GO" id="GO:0039536">
    <property type="term" value="P:negative regulation of RIG-I signaling pathway"/>
    <property type="evidence" value="ECO:0007669"/>
    <property type="project" value="TreeGrafter"/>
</dbReference>
<dbReference type="InterPro" id="IPR001650">
    <property type="entry name" value="Helicase_C-like"/>
</dbReference>
<proteinExistence type="predicted"/>
<sequence>MWFNLRNKLRWRNRKLAQCALPPVSHSDALLINDTVRMADAFRLLRDFYSREAEKRVGLDDTDHFLFDLFQGEDQSSSATPTLQFENPKLGQLQKTLLEQFVGQNKSRGILFSKTRVSTHCLFDWVSDNRPMQDAGIKAAILTGASNQASHMTHVAEEGLDIPECNLVVRYGLLTNEIAMQQASGRARAEDSVYSVVARAGGQEVRRERTNEYLEELSRRAIAEIQSMEQLAFQQQVAELQRQSVISLRLAELQLMERRNRCLASDVRLHCRLCNTLVAHGNDMQLINDT</sequence>
<name>A0A9D3LJ16_ANGAN</name>
<dbReference type="GO" id="GO:0002753">
    <property type="term" value="P:cytoplasmic pattern recognition receptor signaling pathway"/>
    <property type="evidence" value="ECO:0007669"/>
    <property type="project" value="TreeGrafter"/>
</dbReference>
<dbReference type="Pfam" id="PF18119">
    <property type="entry name" value="RIG-I_C"/>
    <property type="match status" value="1"/>
</dbReference>
<dbReference type="GO" id="GO:0140374">
    <property type="term" value="P:antiviral innate immune response"/>
    <property type="evidence" value="ECO:0007669"/>
    <property type="project" value="TreeGrafter"/>
</dbReference>
<dbReference type="PROSITE" id="PS51194">
    <property type="entry name" value="HELICASE_CTER"/>
    <property type="match status" value="1"/>
</dbReference>
<comment type="caution">
    <text evidence="2">The sequence shown here is derived from an EMBL/GenBank/DDBJ whole genome shotgun (WGS) entry which is preliminary data.</text>
</comment>
<evidence type="ECO:0000259" key="1">
    <source>
        <dbReference type="PROSITE" id="PS51194"/>
    </source>
</evidence>
<organism evidence="2 3">
    <name type="scientific">Anguilla anguilla</name>
    <name type="common">European freshwater eel</name>
    <name type="synonym">Muraena anguilla</name>
    <dbReference type="NCBI Taxonomy" id="7936"/>
    <lineage>
        <taxon>Eukaryota</taxon>
        <taxon>Metazoa</taxon>
        <taxon>Chordata</taxon>
        <taxon>Craniata</taxon>
        <taxon>Vertebrata</taxon>
        <taxon>Euteleostomi</taxon>
        <taxon>Actinopterygii</taxon>
        <taxon>Neopterygii</taxon>
        <taxon>Teleostei</taxon>
        <taxon>Anguilliformes</taxon>
        <taxon>Anguillidae</taxon>
        <taxon>Anguilla</taxon>
    </lineage>
</organism>
<protein>
    <recommendedName>
        <fullName evidence="1">Helicase C-terminal domain-containing protein</fullName>
    </recommendedName>
</protein>
<dbReference type="GO" id="GO:0008270">
    <property type="term" value="F:zinc ion binding"/>
    <property type="evidence" value="ECO:0007669"/>
    <property type="project" value="TreeGrafter"/>
</dbReference>
<dbReference type="InterPro" id="IPR041204">
    <property type="entry name" value="RIG-I-like_C"/>
</dbReference>
<dbReference type="Proteomes" id="UP001044222">
    <property type="component" value="Chromosome 17"/>
</dbReference>
<dbReference type="Gene3D" id="1.20.1320.30">
    <property type="match status" value="1"/>
</dbReference>
<evidence type="ECO:0000313" key="2">
    <source>
        <dbReference type="EMBL" id="KAG5831812.1"/>
    </source>
</evidence>
<dbReference type="GO" id="GO:0003727">
    <property type="term" value="F:single-stranded RNA binding"/>
    <property type="evidence" value="ECO:0007669"/>
    <property type="project" value="TreeGrafter"/>
</dbReference>
<dbReference type="Gene3D" id="3.40.50.300">
    <property type="entry name" value="P-loop containing nucleotide triphosphate hydrolases"/>
    <property type="match status" value="3"/>
</dbReference>
<accession>A0A9D3LJ16</accession>